<dbReference type="Gene3D" id="3.40.50.1240">
    <property type="entry name" value="Phosphoglycerate mutase-like"/>
    <property type="match status" value="1"/>
</dbReference>
<dbReference type="SUPFAM" id="SSF53254">
    <property type="entry name" value="Phosphoglycerate mutase-like"/>
    <property type="match status" value="1"/>
</dbReference>
<dbReference type="VEuPathDB" id="ToxoDB:ETH_00007270"/>
<dbReference type="GO" id="GO:0016791">
    <property type="term" value="F:phosphatase activity"/>
    <property type="evidence" value="ECO:0007669"/>
    <property type="project" value="TreeGrafter"/>
</dbReference>
<evidence type="ECO:0000256" key="2">
    <source>
        <dbReference type="SAM" id="Phobius"/>
    </source>
</evidence>
<keyword evidence="2" id="KW-1133">Transmembrane helix</keyword>
<dbReference type="PANTHER" id="PTHR48100:SF1">
    <property type="entry name" value="HISTIDINE PHOSPHATASE FAMILY PROTEIN-RELATED"/>
    <property type="match status" value="1"/>
</dbReference>
<feature type="compositionally biased region" description="Low complexity" evidence="1">
    <location>
        <begin position="127"/>
        <end position="149"/>
    </location>
</feature>
<dbReference type="EMBL" id="HG675628">
    <property type="protein sequence ID" value="CDJ41526.1"/>
    <property type="molecule type" value="Genomic_DNA"/>
</dbReference>
<evidence type="ECO:0008006" key="5">
    <source>
        <dbReference type="Google" id="ProtNLM"/>
    </source>
</evidence>
<dbReference type="GeneID" id="25250656"/>
<keyword evidence="2" id="KW-0472">Membrane</keyword>
<evidence type="ECO:0000313" key="4">
    <source>
        <dbReference type="Proteomes" id="UP000030747"/>
    </source>
</evidence>
<dbReference type="GO" id="GO:0005737">
    <property type="term" value="C:cytoplasm"/>
    <property type="evidence" value="ECO:0007669"/>
    <property type="project" value="TreeGrafter"/>
</dbReference>
<proteinExistence type="predicted"/>
<dbReference type="InterPro" id="IPR013078">
    <property type="entry name" value="His_Pase_superF_clade-1"/>
</dbReference>
<feature type="transmembrane region" description="Helical" evidence="2">
    <location>
        <begin position="43"/>
        <end position="68"/>
    </location>
</feature>
<dbReference type="Proteomes" id="UP000030747">
    <property type="component" value="Unassembled WGS sequence"/>
</dbReference>
<sequence length="566" mass="60856">MKGVSFFSVPLLLQQQRRAGRPRTAHFAFHFARAFPRFGTAFGVFYFAVFCCCIGSSQAFSSAAAAAFRGAPLHLLGSGGWGPSEASLAAQQQAYGSLAAAAAAAASKEPPLAAALPRDEQMKGGSPPAFSPAAADAPPQQQQQQQQQQGGEEEALLEMKPRAAREAAAPVQVYVQSRDAGRGRSSSSSSRSLLGSLFSWFKKDAAAADLAAVAALAQKLHRWNLHRQQQNKSKTKLIFAMRHGESKFNVWRREAFTKLRFRDMLRRDWGECDVPLSAAGELQCTDAGAQLGRLLAAVRQLEQQQQQQQQRGPAKLLRPFCVDAFLVSPLTRALQTAANTFYGADPSWQCSGAVAAAAGAAAAAAAAARGLLLLQQAGSIEECVLDFGLLAEGDEWWAPEIEEQLEALNEIFAESLKSSSSSLLSDTASTAASESGGEQQNEQVLVLGKAAKRPLTAAEGAVRRALEIAEKPARAPLAAHRRLKEWRLRNGKLPIYQTVANESSNLLDLRAKLLLSVLCRAEGMDSAFIVSHSLFLKALTGTRKFANAEIRVFSLVCDDTPRLIPL</sequence>
<reference evidence="3" key="2">
    <citation type="submission" date="2013-10" db="EMBL/GenBank/DDBJ databases">
        <authorList>
            <person name="Aslett M."/>
        </authorList>
    </citation>
    <scope>NUCLEOTIDE SEQUENCE [LARGE SCALE GENOMIC DNA]</scope>
    <source>
        <strain evidence="3">Houghton</strain>
    </source>
</reference>
<evidence type="ECO:0000256" key="1">
    <source>
        <dbReference type="SAM" id="MobiDB-lite"/>
    </source>
</evidence>
<dbReference type="PANTHER" id="PTHR48100">
    <property type="entry name" value="BROAD-SPECIFICITY PHOSPHATASE YOR283W-RELATED"/>
    <property type="match status" value="1"/>
</dbReference>
<name>U6KU93_EIMTE</name>
<dbReference type="RefSeq" id="XP_013232276.1">
    <property type="nucleotide sequence ID" value="XM_013376822.1"/>
</dbReference>
<dbReference type="VEuPathDB" id="ToxoDB:ETH2_0903700"/>
<gene>
    <name evidence="3" type="ORF">ETH_00007270</name>
</gene>
<dbReference type="InterPro" id="IPR029033">
    <property type="entry name" value="His_PPase_superfam"/>
</dbReference>
<dbReference type="InterPro" id="IPR050275">
    <property type="entry name" value="PGM_Phosphatase"/>
</dbReference>
<dbReference type="CDD" id="cd07067">
    <property type="entry name" value="HP_PGM_like"/>
    <property type="match status" value="1"/>
</dbReference>
<dbReference type="SMART" id="SM00855">
    <property type="entry name" value="PGAM"/>
    <property type="match status" value="1"/>
</dbReference>
<dbReference type="AlphaFoldDB" id="U6KU93"/>
<protein>
    <recommendedName>
        <fullName evidence="5">Phosphoglycerate mutase domain-containing protein</fullName>
    </recommendedName>
</protein>
<accession>U6KU93</accession>
<feature type="region of interest" description="Disordered" evidence="1">
    <location>
        <begin position="118"/>
        <end position="154"/>
    </location>
</feature>
<evidence type="ECO:0000313" key="3">
    <source>
        <dbReference type="EMBL" id="CDJ41526.1"/>
    </source>
</evidence>
<dbReference type="OrthoDB" id="333438at2759"/>
<keyword evidence="2" id="KW-0812">Transmembrane</keyword>
<organism evidence="3 4">
    <name type="scientific">Eimeria tenella</name>
    <name type="common">Coccidian parasite</name>
    <dbReference type="NCBI Taxonomy" id="5802"/>
    <lineage>
        <taxon>Eukaryota</taxon>
        <taxon>Sar</taxon>
        <taxon>Alveolata</taxon>
        <taxon>Apicomplexa</taxon>
        <taxon>Conoidasida</taxon>
        <taxon>Coccidia</taxon>
        <taxon>Eucoccidiorida</taxon>
        <taxon>Eimeriorina</taxon>
        <taxon>Eimeriidae</taxon>
        <taxon>Eimeria</taxon>
    </lineage>
</organism>
<reference evidence="3" key="1">
    <citation type="submission" date="2013-10" db="EMBL/GenBank/DDBJ databases">
        <title>Genomic analysis of the causative agents of coccidiosis in chickens.</title>
        <authorList>
            <person name="Reid A.J."/>
            <person name="Blake D."/>
            <person name="Billington K."/>
            <person name="Browne H."/>
            <person name="Dunn M."/>
            <person name="Hung S."/>
            <person name="Kawahara F."/>
            <person name="Miranda-Saavedra D."/>
            <person name="Mourier T."/>
            <person name="Nagra H."/>
            <person name="Otto T.D."/>
            <person name="Rawlings N."/>
            <person name="Sanchez A."/>
            <person name="Sanders M."/>
            <person name="Subramaniam C."/>
            <person name="Tay Y."/>
            <person name="Dear P."/>
            <person name="Doerig C."/>
            <person name="Gruber A."/>
            <person name="Parkinson J."/>
            <person name="Shirley M."/>
            <person name="Wan K.L."/>
            <person name="Berriman M."/>
            <person name="Tomley F."/>
            <person name="Pain A."/>
        </authorList>
    </citation>
    <scope>NUCLEOTIDE SEQUENCE [LARGE SCALE GENOMIC DNA]</scope>
    <source>
        <strain evidence="3">Houghton</strain>
    </source>
</reference>
<keyword evidence="4" id="KW-1185">Reference proteome</keyword>